<evidence type="ECO:0000256" key="3">
    <source>
        <dbReference type="ARBA" id="ARBA00022529"/>
    </source>
</evidence>
<evidence type="ECO:0000256" key="4">
    <source>
        <dbReference type="SAM" id="SignalP"/>
    </source>
</evidence>
<sequence length="94" mass="10336">MSRPCALLAWTLLTLPRLGAAQEDLTSCGPIVPRREWEALASTCERHLNLPAQYVVVSHTAGSPCNTPASCVRQVQNVQSYHVQNLGWCDVGYK</sequence>
<dbReference type="InterPro" id="IPR015510">
    <property type="entry name" value="PGRP"/>
</dbReference>
<organism evidence="6 7">
    <name type="scientific">Diceros bicornis minor</name>
    <name type="common">South-central black rhinoceros</name>
    <dbReference type="NCBI Taxonomy" id="77932"/>
    <lineage>
        <taxon>Eukaryota</taxon>
        <taxon>Metazoa</taxon>
        <taxon>Chordata</taxon>
        <taxon>Craniata</taxon>
        <taxon>Vertebrata</taxon>
        <taxon>Euteleostomi</taxon>
        <taxon>Mammalia</taxon>
        <taxon>Eutheria</taxon>
        <taxon>Laurasiatheria</taxon>
        <taxon>Perissodactyla</taxon>
        <taxon>Rhinocerotidae</taxon>
        <taxon>Diceros</taxon>
    </lineage>
</organism>
<feature type="chain" id="PRO_5029874396" description="Peptidoglycan recognition protein family domain-containing protein" evidence="4">
    <location>
        <begin position="22"/>
        <end position="94"/>
    </location>
</feature>
<keyword evidence="4" id="KW-0732">Signal</keyword>
<dbReference type="GO" id="GO:0009253">
    <property type="term" value="P:peptidoglycan catabolic process"/>
    <property type="evidence" value="ECO:0007669"/>
    <property type="project" value="InterPro"/>
</dbReference>
<gene>
    <name evidence="6" type="ORF">HPG69_010970</name>
</gene>
<evidence type="ECO:0000256" key="1">
    <source>
        <dbReference type="ARBA" id="ARBA00004613"/>
    </source>
</evidence>
<dbReference type="GO" id="GO:0008745">
    <property type="term" value="F:N-acetylmuramoyl-L-alanine amidase activity"/>
    <property type="evidence" value="ECO:0007669"/>
    <property type="project" value="InterPro"/>
</dbReference>
<reference evidence="6 7" key="1">
    <citation type="journal article" date="2020" name="Mol. Biol. Evol.">
        <title>Interspecific Gene Flow and the Evolution of Specialization in Black and White Rhinoceros.</title>
        <authorList>
            <person name="Moodley Y."/>
            <person name="Westbury M.V."/>
            <person name="Russo I.M."/>
            <person name="Gopalakrishnan S."/>
            <person name="Rakotoarivelo A."/>
            <person name="Olsen R.A."/>
            <person name="Prost S."/>
            <person name="Tunstall T."/>
            <person name="Ryder O.A."/>
            <person name="Dalen L."/>
            <person name="Bruford M.W."/>
        </authorList>
    </citation>
    <scope>NUCLEOTIDE SEQUENCE [LARGE SCALE GENOMIC DNA]</scope>
    <source>
        <strain evidence="6">SBR-YM</strain>
        <tissue evidence="6">Skin</tissue>
    </source>
</reference>
<protein>
    <recommendedName>
        <fullName evidence="5">Peptidoglycan recognition protein family domain-containing protein</fullName>
    </recommendedName>
</protein>
<dbReference type="PANTHER" id="PTHR11022">
    <property type="entry name" value="PEPTIDOGLYCAN RECOGNITION PROTEIN"/>
    <property type="match status" value="1"/>
</dbReference>
<proteinExistence type="predicted"/>
<dbReference type="InterPro" id="IPR036505">
    <property type="entry name" value="Amidase/PGRP_sf"/>
</dbReference>
<feature type="domain" description="Peptidoglycan recognition protein family" evidence="5">
    <location>
        <begin position="29"/>
        <end position="94"/>
    </location>
</feature>
<dbReference type="AlphaFoldDB" id="A0A7J7E7F9"/>
<evidence type="ECO:0000313" key="6">
    <source>
        <dbReference type="EMBL" id="KAF5911649.1"/>
    </source>
</evidence>
<dbReference type="GO" id="GO:0016045">
    <property type="term" value="P:detection of bacterium"/>
    <property type="evidence" value="ECO:0007669"/>
    <property type="project" value="TreeGrafter"/>
</dbReference>
<name>A0A7J7E7F9_DICBM</name>
<dbReference type="InterPro" id="IPR006619">
    <property type="entry name" value="PGRP_domain_met/bac"/>
</dbReference>
<dbReference type="GO" id="GO:0016019">
    <property type="term" value="F:peptidoglycan immune receptor activity"/>
    <property type="evidence" value="ECO:0007669"/>
    <property type="project" value="TreeGrafter"/>
</dbReference>
<keyword evidence="2" id="KW-0964">Secreted</keyword>
<evidence type="ECO:0000256" key="2">
    <source>
        <dbReference type="ARBA" id="ARBA00022525"/>
    </source>
</evidence>
<evidence type="ECO:0000259" key="5">
    <source>
        <dbReference type="SMART" id="SM00701"/>
    </source>
</evidence>
<dbReference type="SUPFAM" id="SSF55846">
    <property type="entry name" value="N-acetylmuramoyl-L-alanine amidase-like"/>
    <property type="match status" value="1"/>
</dbReference>
<dbReference type="GO" id="GO:0005576">
    <property type="term" value="C:extracellular region"/>
    <property type="evidence" value="ECO:0007669"/>
    <property type="project" value="UniProtKB-SubCell"/>
</dbReference>
<feature type="signal peptide" evidence="4">
    <location>
        <begin position="1"/>
        <end position="21"/>
    </location>
</feature>
<accession>A0A7J7E7F9</accession>
<dbReference type="EMBL" id="JACDTQ010003898">
    <property type="protein sequence ID" value="KAF5911649.1"/>
    <property type="molecule type" value="Genomic_DNA"/>
</dbReference>
<comment type="subcellular location">
    <subcellularLocation>
        <location evidence="1">Secreted</location>
    </subcellularLocation>
</comment>
<comment type="caution">
    <text evidence="6">The sequence shown here is derived from an EMBL/GenBank/DDBJ whole genome shotgun (WGS) entry which is preliminary data.</text>
</comment>
<dbReference type="GO" id="GO:0042834">
    <property type="term" value="F:peptidoglycan binding"/>
    <property type="evidence" value="ECO:0007669"/>
    <property type="project" value="TreeGrafter"/>
</dbReference>
<dbReference type="GO" id="GO:0050830">
    <property type="term" value="P:defense response to Gram-positive bacterium"/>
    <property type="evidence" value="ECO:0007669"/>
    <property type="project" value="TreeGrafter"/>
</dbReference>
<dbReference type="PANTHER" id="PTHR11022:SF58">
    <property type="entry name" value="PEPTIDOGLYCAN RECOGNITION PROTEIN 1"/>
    <property type="match status" value="1"/>
</dbReference>
<keyword evidence="7" id="KW-1185">Reference proteome</keyword>
<keyword evidence="3" id="KW-0929">Antimicrobial</keyword>
<dbReference type="Proteomes" id="UP000551758">
    <property type="component" value="Unassembled WGS sequence"/>
</dbReference>
<dbReference type="Gene3D" id="3.40.80.10">
    <property type="entry name" value="Peptidoglycan recognition protein-like"/>
    <property type="match status" value="1"/>
</dbReference>
<dbReference type="GO" id="GO:0008270">
    <property type="term" value="F:zinc ion binding"/>
    <property type="evidence" value="ECO:0007669"/>
    <property type="project" value="InterPro"/>
</dbReference>
<evidence type="ECO:0000313" key="7">
    <source>
        <dbReference type="Proteomes" id="UP000551758"/>
    </source>
</evidence>
<dbReference type="SMART" id="SM00701">
    <property type="entry name" value="PGRP"/>
    <property type="match status" value="1"/>
</dbReference>